<dbReference type="EMBL" id="LAZR01002961">
    <property type="protein sequence ID" value="KKN23532.1"/>
    <property type="molecule type" value="Genomic_DNA"/>
</dbReference>
<dbReference type="AlphaFoldDB" id="A0A0F9PGA8"/>
<gene>
    <name evidence="2" type="ORF">LCGC14_0903990</name>
</gene>
<evidence type="ECO:0000313" key="2">
    <source>
        <dbReference type="EMBL" id="KKN23532.1"/>
    </source>
</evidence>
<reference evidence="2" key="1">
    <citation type="journal article" date="2015" name="Nature">
        <title>Complex archaea that bridge the gap between prokaryotes and eukaryotes.</title>
        <authorList>
            <person name="Spang A."/>
            <person name="Saw J.H."/>
            <person name="Jorgensen S.L."/>
            <person name="Zaremba-Niedzwiedzka K."/>
            <person name="Martijn J."/>
            <person name="Lind A.E."/>
            <person name="van Eijk R."/>
            <person name="Schleper C."/>
            <person name="Guy L."/>
            <person name="Ettema T.J."/>
        </authorList>
    </citation>
    <scope>NUCLEOTIDE SEQUENCE</scope>
</reference>
<accession>A0A0F9PGA8</accession>
<feature type="compositionally biased region" description="Acidic residues" evidence="1">
    <location>
        <begin position="41"/>
        <end position="62"/>
    </location>
</feature>
<feature type="compositionally biased region" description="Pro residues" evidence="1">
    <location>
        <begin position="242"/>
        <end position="255"/>
    </location>
</feature>
<feature type="region of interest" description="Disordered" evidence="1">
    <location>
        <begin position="229"/>
        <end position="304"/>
    </location>
</feature>
<comment type="caution">
    <text evidence="2">The sequence shown here is derived from an EMBL/GenBank/DDBJ whole genome shotgun (WGS) entry which is preliminary data.</text>
</comment>
<feature type="compositionally biased region" description="Basic and acidic residues" evidence="1">
    <location>
        <begin position="25"/>
        <end position="39"/>
    </location>
</feature>
<organism evidence="2">
    <name type="scientific">marine sediment metagenome</name>
    <dbReference type="NCBI Taxonomy" id="412755"/>
    <lineage>
        <taxon>unclassified sequences</taxon>
        <taxon>metagenomes</taxon>
        <taxon>ecological metagenomes</taxon>
    </lineage>
</organism>
<proteinExistence type="predicted"/>
<protein>
    <submittedName>
        <fullName evidence="2">Uncharacterized protein</fullName>
    </submittedName>
</protein>
<dbReference type="PRINTS" id="PR01217">
    <property type="entry name" value="PRICHEXTENSN"/>
</dbReference>
<evidence type="ECO:0000256" key="1">
    <source>
        <dbReference type="SAM" id="MobiDB-lite"/>
    </source>
</evidence>
<feature type="compositionally biased region" description="Basic and acidic residues" evidence="1">
    <location>
        <begin position="281"/>
        <end position="296"/>
    </location>
</feature>
<feature type="compositionally biased region" description="Basic and acidic residues" evidence="1">
    <location>
        <begin position="90"/>
        <end position="110"/>
    </location>
</feature>
<feature type="compositionally biased region" description="Low complexity" evidence="1">
    <location>
        <begin position="256"/>
        <end position="265"/>
    </location>
</feature>
<name>A0A0F9PGA8_9ZZZZ</name>
<feature type="compositionally biased region" description="Low complexity" evidence="1">
    <location>
        <begin position="1"/>
        <end position="14"/>
    </location>
</feature>
<sequence>MSEVVEPETTQQPEPVEPIPDTQEGWEKRTDEDRQKLLEDATNEADPTENIEPETVPEEETPEPTPPVKAEEETPEPAPVEETPEPPAEPPKHKSIEELQKANESLEKRLGQQGTELGQLRQEIVAQKPEPETVDPYAGIKTPDAFVEGDMERYTREVQAVSRTEAAEIAKTTTTEVLQDYENARPVAEMIASFQTAHPDLSPARVHGVALYADEVANAAGKSCSLDEAFDKMYPGTGNNGNPPPVEPEKPPVQPAPQTLADTPTTTPPRTKPSRDPSQADWDKKTPAEREAELRDIPTPPEGQ</sequence>
<feature type="region of interest" description="Disordered" evidence="1">
    <location>
        <begin position="1"/>
        <end position="141"/>
    </location>
</feature>